<dbReference type="Proteomes" id="UP000235081">
    <property type="component" value="Unassembled WGS sequence"/>
</dbReference>
<name>A0A2N6LMH0_9CYAN</name>
<reference evidence="1 2" key="1">
    <citation type="submission" date="2017-07" db="EMBL/GenBank/DDBJ databases">
        <title>Genomes of Fischerella (Mastigocladus) sp. strains.</title>
        <authorList>
            <person name="Miller S.R."/>
        </authorList>
    </citation>
    <scope>NUCLEOTIDE SEQUENCE [LARGE SCALE GENOMIC DNA]</scope>
    <source>
        <strain evidence="1 2">CCMEE 5318</strain>
    </source>
</reference>
<dbReference type="AlphaFoldDB" id="A0A2N6LMH0"/>
<accession>A0A2N6LMH0</accession>
<evidence type="ECO:0000313" key="1">
    <source>
        <dbReference type="EMBL" id="PMB26426.1"/>
    </source>
</evidence>
<organism evidence="1 2">
    <name type="scientific">Fischerella thermalis CCMEE 5318</name>
    <dbReference type="NCBI Taxonomy" id="2019666"/>
    <lineage>
        <taxon>Bacteria</taxon>
        <taxon>Bacillati</taxon>
        <taxon>Cyanobacteriota</taxon>
        <taxon>Cyanophyceae</taxon>
        <taxon>Nostocales</taxon>
        <taxon>Hapalosiphonaceae</taxon>
        <taxon>Fischerella</taxon>
    </lineage>
</organism>
<evidence type="ECO:0000313" key="2">
    <source>
        <dbReference type="Proteomes" id="UP000235081"/>
    </source>
</evidence>
<sequence>MTNYPLPITSLQETDSNKYQKVLKTLGLMETNLRHPSLNTHKYESLSGSNGEEIFEADVENKTPGAFRVFWYYGSEQGVITILAITPHP</sequence>
<comment type="caution">
    <text evidence="1">The sequence shown here is derived from an EMBL/GenBank/DDBJ whole genome shotgun (WGS) entry which is preliminary data.</text>
</comment>
<protein>
    <submittedName>
        <fullName evidence="1">Uncharacterized protein</fullName>
    </submittedName>
</protein>
<proteinExistence type="predicted"/>
<gene>
    <name evidence="1" type="ORF">CEN46_03740</name>
</gene>
<dbReference type="EMBL" id="NMQE01000098">
    <property type="protein sequence ID" value="PMB26426.1"/>
    <property type="molecule type" value="Genomic_DNA"/>
</dbReference>